<keyword evidence="9" id="KW-1185">Reference proteome</keyword>
<evidence type="ECO:0000256" key="4">
    <source>
        <dbReference type="ARBA" id="ARBA00022989"/>
    </source>
</evidence>
<feature type="domain" description="Major facilitator superfamily (MFS) profile" evidence="7">
    <location>
        <begin position="7"/>
        <end position="444"/>
    </location>
</feature>
<feature type="transmembrane region" description="Helical" evidence="6">
    <location>
        <begin position="99"/>
        <end position="119"/>
    </location>
</feature>
<feature type="transmembrane region" description="Helical" evidence="6">
    <location>
        <begin position="48"/>
        <end position="67"/>
    </location>
</feature>
<evidence type="ECO:0000313" key="8">
    <source>
        <dbReference type="EMBL" id="MCP0886360.1"/>
    </source>
</evidence>
<feature type="transmembrane region" description="Helical" evidence="6">
    <location>
        <begin position="397"/>
        <end position="416"/>
    </location>
</feature>
<keyword evidence="3 6" id="KW-0812">Transmembrane</keyword>
<dbReference type="Gene3D" id="1.20.1250.20">
    <property type="entry name" value="MFS general substrate transporter like domains"/>
    <property type="match status" value="1"/>
</dbReference>
<protein>
    <submittedName>
        <fullName evidence="8">MFS transporter</fullName>
    </submittedName>
</protein>
<sequence length="448" mass="49112">MKQQKKLLLAIFSTGILSFCGVVVETAMNVTFPQLMKLFNITLSQAQWVTTSYLLVLAAMMPLSAFFKRNFNQKILFIIAALFFLAGVLIDAFAQNLALLILGRLFQGVGTGISLPLMFNIILEQAPKNKLGLLMGLGNFITATAPAIGPVYGGILIDSYSWRMIFILLIPLIIIALISGIFSIPSTAQIAKSNFDFIGWSLTACMFVSLIVTFSFIGKSLVFTFIFLLIGIMSCYFMKKHYLNTPHPVINWKILKDTRFTLHLSSYFIGQFVVLGLSFLVPNLMQLHFHLSSFQAGIAMSPGALLGAIATPFGGALLDHLGAKKPIIYGITLQTISVLSFILLFQYLSIFVVTIIFIISALGQSLSMSAIMTSALSKINVLDQSDGNALFNTFQQFAGAAGTAIISATVSLSLISSSTIRFYSAFIICLMVLVLDLFFVRKIFTKFD</sequence>
<feature type="transmembrane region" description="Helical" evidence="6">
    <location>
        <begin position="7"/>
        <end position="28"/>
    </location>
</feature>
<dbReference type="GO" id="GO:0005886">
    <property type="term" value="C:plasma membrane"/>
    <property type="evidence" value="ECO:0007669"/>
    <property type="project" value="UniProtKB-SubCell"/>
</dbReference>
<evidence type="ECO:0000256" key="5">
    <source>
        <dbReference type="ARBA" id="ARBA00023136"/>
    </source>
</evidence>
<evidence type="ECO:0000313" key="9">
    <source>
        <dbReference type="Proteomes" id="UP001139006"/>
    </source>
</evidence>
<evidence type="ECO:0000256" key="1">
    <source>
        <dbReference type="ARBA" id="ARBA00004651"/>
    </source>
</evidence>
<dbReference type="Gene3D" id="1.20.1720.10">
    <property type="entry name" value="Multidrug resistance protein D"/>
    <property type="match status" value="1"/>
</dbReference>
<evidence type="ECO:0000256" key="2">
    <source>
        <dbReference type="ARBA" id="ARBA00022448"/>
    </source>
</evidence>
<reference evidence="8 9" key="1">
    <citation type="journal article" date="2023" name="Int. J. Syst. Evol. Microbiol.">
        <title>Ligilactobacillus ubinensis sp. nov., a novel species isolated from the wild ferment of a durian fruit (Durio zibethinus).</title>
        <authorList>
            <person name="Heng Y.C."/>
            <person name="Menon N."/>
            <person name="Chen B."/>
            <person name="Loo B.Z.L."/>
            <person name="Wong G.W.J."/>
            <person name="Lim A.C.H."/>
            <person name="Silvaraju S."/>
            <person name="Kittelmann S."/>
        </authorList>
    </citation>
    <scope>NUCLEOTIDE SEQUENCE [LARGE SCALE GENOMIC DNA]</scope>
    <source>
        <strain evidence="8 9">WILCCON 0076</strain>
    </source>
</reference>
<dbReference type="SUPFAM" id="SSF103473">
    <property type="entry name" value="MFS general substrate transporter"/>
    <property type="match status" value="1"/>
</dbReference>
<keyword evidence="5 6" id="KW-0472">Membrane</keyword>
<feature type="transmembrane region" description="Helical" evidence="6">
    <location>
        <begin position="293"/>
        <end position="315"/>
    </location>
</feature>
<gene>
    <name evidence="8" type="ORF">LB941_03290</name>
</gene>
<feature type="transmembrane region" description="Helical" evidence="6">
    <location>
        <begin position="197"/>
        <end position="216"/>
    </location>
</feature>
<dbReference type="InterPro" id="IPR011701">
    <property type="entry name" value="MFS"/>
</dbReference>
<dbReference type="RefSeq" id="WP_253359449.1">
    <property type="nucleotide sequence ID" value="NZ_JAIULA010000004.1"/>
</dbReference>
<dbReference type="EMBL" id="JAIULA010000004">
    <property type="protein sequence ID" value="MCP0886360.1"/>
    <property type="molecule type" value="Genomic_DNA"/>
</dbReference>
<comment type="caution">
    <text evidence="8">The sequence shown here is derived from an EMBL/GenBank/DDBJ whole genome shotgun (WGS) entry which is preliminary data.</text>
</comment>
<feature type="transmembrane region" description="Helical" evidence="6">
    <location>
        <begin position="164"/>
        <end position="185"/>
    </location>
</feature>
<dbReference type="Pfam" id="PF07690">
    <property type="entry name" value="MFS_1"/>
    <property type="match status" value="1"/>
</dbReference>
<dbReference type="GO" id="GO:0022857">
    <property type="term" value="F:transmembrane transporter activity"/>
    <property type="evidence" value="ECO:0007669"/>
    <property type="project" value="InterPro"/>
</dbReference>
<dbReference type="AlphaFoldDB" id="A0A9X2FJ11"/>
<organism evidence="8 9">
    <name type="scientific">Ligilactobacillus ubinensis</name>
    <dbReference type="NCBI Taxonomy" id="2876789"/>
    <lineage>
        <taxon>Bacteria</taxon>
        <taxon>Bacillati</taxon>
        <taxon>Bacillota</taxon>
        <taxon>Bacilli</taxon>
        <taxon>Lactobacillales</taxon>
        <taxon>Lactobacillaceae</taxon>
        <taxon>Ligilactobacillus</taxon>
    </lineage>
</organism>
<dbReference type="InterPro" id="IPR020846">
    <property type="entry name" value="MFS_dom"/>
</dbReference>
<feature type="transmembrane region" description="Helical" evidence="6">
    <location>
        <begin position="222"/>
        <end position="239"/>
    </location>
</feature>
<feature type="transmembrane region" description="Helical" evidence="6">
    <location>
        <begin position="74"/>
        <end position="93"/>
    </location>
</feature>
<proteinExistence type="predicted"/>
<dbReference type="PRINTS" id="PR01036">
    <property type="entry name" value="TCRTETB"/>
</dbReference>
<name>A0A9X2FJ11_9LACO</name>
<dbReference type="PANTHER" id="PTHR42718:SF9">
    <property type="entry name" value="MAJOR FACILITATOR SUPERFAMILY MULTIDRUG TRANSPORTER MFSC"/>
    <property type="match status" value="1"/>
</dbReference>
<feature type="transmembrane region" description="Helical" evidence="6">
    <location>
        <begin position="422"/>
        <end position="440"/>
    </location>
</feature>
<evidence type="ECO:0000259" key="7">
    <source>
        <dbReference type="PROSITE" id="PS50850"/>
    </source>
</evidence>
<evidence type="ECO:0000256" key="3">
    <source>
        <dbReference type="ARBA" id="ARBA00022692"/>
    </source>
</evidence>
<dbReference type="PANTHER" id="PTHR42718">
    <property type="entry name" value="MAJOR FACILITATOR SUPERFAMILY MULTIDRUG TRANSPORTER MFSC"/>
    <property type="match status" value="1"/>
</dbReference>
<evidence type="ECO:0000256" key="6">
    <source>
        <dbReference type="SAM" id="Phobius"/>
    </source>
</evidence>
<keyword evidence="4 6" id="KW-1133">Transmembrane helix</keyword>
<feature type="transmembrane region" description="Helical" evidence="6">
    <location>
        <begin position="131"/>
        <end position="152"/>
    </location>
</feature>
<dbReference type="InterPro" id="IPR036259">
    <property type="entry name" value="MFS_trans_sf"/>
</dbReference>
<dbReference type="Proteomes" id="UP001139006">
    <property type="component" value="Unassembled WGS sequence"/>
</dbReference>
<comment type="subcellular location">
    <subcellularLocation>
        <location evidence="1">Cell membrane</location>
        <topology evidence="1">Multi-pass membrane protein</topology>
    </subcellularLocation>
</comment>
<accession>A0A9X2FJ11</accession>
<feature type="transmembrane region" description="Helical" evidence="6">
    <location>
        <begin position="260"/>
        <end position="281"/>
    </location>
</feature>
<keyword evidence="2" id="KW-0813">Transport</keyword>
<dbReference type="PROSITE" id="PS50850">
    <property type="entry name" value="MFS"/>
    <property type="match status" value="1"/>
</dbReference>